<evidence type="ECO:0000313" key="2">
    <source>
        <dbReference type="Proteomes" id="UP000276133"/>
    </source>
</evidence>
<evidence type="ECO:0000313" key="1">
    <source>
        <dbReference type="EMBL" id="RNA44111.1"/>
    </source>
</evidence>
<keyword evidence="2" id="KW-1185">Reference proteome</keyword>
<dbReference type="EC" id="3.6.1.3" evidence="1"/>
<dbReference type="OrthoDB" id="448448at2759"/>
<dbReference type="GO" id="GO:0017111">
    <property type="term" value="F:ribonucleoside triphosphate phosphatase activity"/>
    <property type="evidence" value="ECO:0007669"/>
    <property type="project" value="UniProtKB-EC"/>
</dbReference>
<dbReference type="EMBL" id="REGN01000152">
    <property type="protein sequence ID" value="RNA44111.1"/>
    <property type="molecule type" value="Genomic_DNA"/>
</dbReference>
<reference evidence="1 2" key="1">
    <citation type="journal article" date="2018" name="Sci. Rep.">
        <title>Genomic signatures of local adaptation to the degree of environmental predictability in rotifers.</title>
        <authorList>
            <person name="Franch-Gras L."/>
            <person name="Hahn C."/>
            <person name="Garcia-Roger E.M."/>
            <person name="Carmona M.J."/>
            <person name="Serra M."/>
            <person name="Gomez A."/>
        </authorList>
    </citation>
    <scope>NUCLEOTIDE SEQUENCE [LARGE SCALE GENOMIC DNA]</scope>
    <source>
        <strain evidence="1">HYR1</strain>
    </source>
</reference>
<comment type="caution">
    <text evidence="1">The sequence shown here is derived from an EMBL/GenBank/DDBJ whole genome shotgun (WGS) entry which is preliminary data.</text>
</comment>
<accession>A0A3M7T824</accession>
<gene>
    <name evidence="1" type="ORF">BpHYR1_001021</name>
</gene>
<dbReference type="STRING" id="10195.A0A3M7T824"/>
<protein>
    <submittedName>
        <fullName evidence="1">Putative global transcription activator SNF2L2</fullName>
        <ecNumber evidence="1">3.6.1.15</ecNumber>
        <ecNumber evidence="1">3.6.1.3</ecNumber>
    </submittedName>
</protein>
<organism evidence="1 2">
    <name type="scientific">Brachionus plicatilis</name>
    <name type="common">Marine rotifer</name>
    <name type="synonym">Brachionus muelleri</name>
    <dbReference type="NCBI Taxonomy" id="10195"/>
    <lineage>
        <taxon>Eukaryota</taxon>
        <taxon>Metazoa</taxon>
        <taxon>Spiralia</taxon>
        <taxon>Gnathifera</taxon>
        <taxon>Rotifera</taxon>
        <taxon>Eurotatoria</taxon>
        <taxon>Monogononta</taxon>
        <taxon>Pseudotrocha</taxon>
        <taxon>Ploima</taxon>
        <taxon>Brachionidae</taxon>
        <taxon>Brachionus</taxon>
    </lineage>
</organism>
<dbReference type="Proteomes" id="UP000276133">
    <property type="component" value="Unassembled WGS sequence"/>
</dbReference>
<proteinExistence type="predicted"/>
<name>A0A3M7T824_BRAPC</name>
<dbReference type="AlphaFoldDB" id="A0A3M7T824"/>
<dbReference type="EC" id="3.6.1.15" evidence="1"/>
<keyword evidence="1" id="KW-0378">Hydrolase</keyword>
<sequence length="102" mass="11790">MTVISVEKKIVAAAKHKLNVDSKVIQADMFNARLTGQERRKYLQIILSHESNKVDPEVPDEETVNQMIARSEDEFQLFQCKDNKYDGFDQLADDVELMFRNA</sequence>